<dbReference type="GeneID" id="105889802"/>
<evidence type="ECO:0000313" key="2">
    <source>
        <dbReference type="Proteomes" id="UP000515152"/>
    </source>
</evidence>
<reference evidence="3" key="1">
    <citation type="submission" date="2025-08" db="UniProtKB">
        <authorList>
            <consortium name="RefSeq"/>
        </authorList>
    </citation>
    <scope>IDENTIFICATION</scope>
</reference>
<evidence type="ECO:0000256" key="1">
    <source>
        <dbReference type="SAM" id="MobiDB-lite"/>
    </source>
</evidence>
<name>A0A6P3VGE5_CLUHA</name>
<dbReference type="OrthoDB" id="8904409at2759"/>
<organism evidence="2 3">
    <name type="scientific">Clupea harengus</name>
    <name type="common">Atlantic herring</name>
    <dbReference type="NCBI Taxonomy" id="7950"/>
    <lineage>
        <taxon>Eukaryota</taxon>
        <taxon>Metazoa</taxon>
        <taxon>Chordata</taxon>
        <taxon>Craniata</taxon>
        <taxon>Vertebrata</taxon>
        <taxon>Euteleostomi</taxon>
        <taxon>Actinopterygii</taxon>
        <taxon>Neopterygii</taxon>
        <taxon>Teleostei</taxon>
        <taxon>Clupei</taxon>
        <taxon>Clupeiformes</taxon>
        <taxon>Clupeoidei</taxon>
        <taxon>Clupeidae</taxon>
        <taxon>Clupea</taxon>
    </lineage>
</organism>
<feature type="region of interest" description="Disordered" evidence="1">
    <location>
        <begin position="19"/>
        <end position="58"/>
    </location>
</feature>
<feature type="compositionally biased region" description="Basic and acidic residues" evidence="1">
    <location>
        <begin position="43"/>
        <end position="58"/>
    </location>
</feature>
<dbReference type="PANTHER" id="PTHR14680">
    <property type="entry name" value="SI:DKEY-126G1.9-RELATED"/>
    <property type="match status" value="1"/>
</dbReference>
<dbReference type="Proteomes" id="UP000515152">
    <property type="component" value="Chromosome 15"/>
</dbReference>
<dbReference type="Pfam" id="PF15828">
    <property type="entry name" value="RDD1"/>
    <property type="match status" value="1"/>
</dbReference>
<dbReference type="AlphaFoldDB" id="A0A6P3VGE5"/>
<sequence length="142" mass="16221">MKPKVLYLDIPRLFGNAEASATIRESQGPSYRRQVDSETPGLEDSHKSEKAEKGSREVHFAILAKKYEPLTEEDEASPRKKEERKIKKKEKIKKYRKNVRKALSYSWKCLLFGLQNLSVGLSTPLSAAPHIVPEFHQGRARS</sequence>
<gene>
    <name evidence="3" type="primary">LOC105889802</name>
</gene>
<dbReference type="KEGG" id="char:105889802"/>
<evidence type="ECO:0000313" key="3">
    <source>
        <dbReference type="RefSeq" id="XP_012671184.2"/>
    </source>
</evidence>
<proteinExistence type="predicted"/>
<dbReference type="InterPro" id="IPR031667">
    <property type="entry name" value="RDD1"/>
</dbReference>
<feature type="region of interest" description="Disordered" evidence="1">
    <location>
        <begin position="70"/>
        <end position="91"/>
    </location>
</feature>
<accession>A0A6P3VGE5</accession>
<feature type="compositionally biased region" description="Basic and acidic residues" evidence="1">
    <location>
        <begin position="76"/>
        <end position="85"/>
    </location>
</feature>
<dbReference type="RefSeq" id="XP_012671184.2">
    <property type="nucleotide sequence ID" value="XM_012815730.3"/>
</dbReference>
<keyword evidence="2" id="KW-1185">Reference proteome</keyword>
<dbReference type="PANTHER" id="PTHR14680:SF1">
    <property type="entry name" value="REQUIRED FOR DRUG-INDUCED DEATH PROTEIN 1"/>
    <property type="match status" value="1"/>
</dbReference>
<protein>
    <submittedName>
        <fullName evidence="3">Uncharacterized protein C1orf115-like</fullName>
    </submittedName>
</protein>